<evidence type="ECO:0000313" key="10">
    <source>
        <dbReference type="Proteomes" id="UP001139260"/>
    </source>
</evidence>
<dbReference type="Gene3D" id="3.30.2010.10">
    <property type="entry name" value="Metalloproteases ('zincins'), catalytic domain"/>
    <property type="match status" value="1"/>
</dbReference>
<evidence type="ECO:0000256" key="7">
    <source>
        <dbReference type="SAM" id="SignalP"/>
    </source>
</evidence>
<evidence type="ECO:0000256" key="5">
    <source>
        <dbReference type="ARBA" id="ARBA00023049"/>
    </source>
</evidence>
<dbReference type="GO" id="GO:0051603">
    <property type="term" value="P:proteolysis involved in protein catabolic process"/>
    <property type="evidence" value="ECO:0007669"/>
    <property type="project" value="TreeGrafter"/>
</dbReference>
<keyword evidence="10" id="KW-1185">Reference proteome</keyword>
<sequence>MKYYFFTTLSILLFISGHAQNYTPFDTTSFSKRKLFIEEFSNRHKLKIKEIKKAYSGNTSKEIQESYSNQFEYIKRKIDKKELYFDDKIQSYIDKIVTEIISNNPVLADKKIQAYFSRNSEPNAFSIGDGTIIFNLELLKYLNDEAEIGFVLSHEIAHYVLNHRDTSIQKSIIAQNSDENKKAEKEIRKSKYNKQTKSDALVKKYVYDGKYKSRYHEFQADSLGLVFYKNTNYNSASSVDLLKHLSKTDTERDSLSRKSYVKNFTTKNQPFLKDWIVMEDFSKYNYSKDHIFNWNIDSLKTHPNCDERIERISSKIGTKKKDFYTDKIFFTDLKKRIEYEQIYNDYYIENYGESLYNCLKQKEKDPKNIFLNKIIAANLEALAKAKKEMRINTYIPSINPKAHTKSQQYYYGFMSNLTLSELTQLATDYKNL</sequence>
<name>A0A9X2BJQ6_9FLAO</name>
<gene>
    <name evidence="9" type="ORF">MW871_02185</name>
</gene>
<keyword evidence="7" id="KW-0732">Signal</keyword>
<evidence type="ECO:0000256" key="6">
    <source>
        <dbReference type="RuleBase" id="RU003983"/>
    </source>
</evidence>
<accession>A0A9X2BJQ6</accession>
<dbReference type="RefSeq" id="WP_248427395.1">
    <property type="nucleotide sequence ID" value="NZ_JALNUB010000001.1"/>
</dbReference>
<proteinExistence type="inferred from homology"/>
<dbReference type="EC" id="3.4.24.-" evidence="9"/>
<keyword evidence="3 6" id="KW-0378">Hydrolase</keyword>
<dbReference type="GO" id="GO:0046872">
    <property type="term" value="F:metal ion binding"/>
    <property type="evidence" value="ECO:0007669"/>
    <property type="project" value="UniProtKB-KW"/>
</dbReference>
<evidence type="ECO:0000256" key="3">
    <source>
        <dbReference type="ARBA" id="ARBA00022801"/>
    </source>
</evidence>
<evidence type="ECO:0000256" key="1">
    <source>
        <dbReference type="ARBA" id="ARBA00022670"/>
    </source>
</evidence>
<dbReference type="InterPro" id="IPR051156">
    <property type="entry name" value="Mito/Outer_Membr_Metalloprot"/>
</dbReference>
<dbReference type="InterPro" id="IPR001915">
    <property type="entry name" value="Peptidase_M48"/>
</dbReference>
<organism evidence="9 10">
    <name type="scientific">Flavobacterium pygoscelis</name>
    <dbReference type="NCBI Taxonomy" id="2893176"/>
    <lineage>
        <taxon>Bacteria</taxon>
        <taxon>Pseudomonadati</taxon>
        <taxon>Bacteroidota</taxon>
        <taxon>Flavobacteriia</taxon>
        <taxon>Flavobacteriales</taxon>
        <taxon>Flavobacteriaceae</taxon>
        <taxon>Flavobacterium</taxon>
    </lineage>
</organism>
<comment type="similarity">
    <text evidence="6">Belongs to the peptidase M48 family.</text>
</comment>
<comment type="caution">
    <text evidence="9">The sequence shown here is derived from an EMBL/GenBank/DDBJ whole genome shotgun (WGS) entry which is preliminary data.</text>
</comment>
<evidence type="ECO:0000256" key="4">
    <source>
        <dbReference type="ARBA" id="ARBA00022833"/>
    </source>
</evidence>
<feature type="chain" id="PRO_5040969197" evidence="7">
    <location>
        <begin position="20"/>
        <end position="432"/>
    </location>
</feature>
<dbReference type="GO" id="GO:0016020">
    <property type="term" value="C:membrane"/>
    <property type="evidence" value="ECO:0007669"/>
    <property type="project" value="TreeGrafter"/>
</dbReference>
<dbReference type="GO" id="GO:0004222">
    <property type="term" value="F:metalloendopeptidase activity"/>
    <property type="evidence" value="ECO:0007669"/>
    <property type="project" value="InterPro"/>
</dbReference>
<dbReference type="Proteomes" id="UP001139260">
    <property type="component" value="Unassembled WGS sequence"/>
</dbReference>
<keyword evidence="2" id="KW-0479">Metal-binding</keyword>
<feature type="domain" description="Peptidase M48" evidence="8">
    <location>
        <begin position="90"/>
        <end position="314"/>
    </location>
</feature>
<comment type="cofactor">
    <cofactor evidence="6">
        <name>Zn(2+)</name>
        <dbReference type="ChEBI" id="CHEBI:29105"/>
    </cofactor>
    <text evidence="6">Binds 1 zinc ion per subunit.</text>
</comment>
<dbReference type="PANTHER" id="PTHR22726:SF1">
    <property type="entry name" value="METALLOENDOPEPTIDASE OMA1, MITOCHONDRIAL"/>
    <property type="match status" value="1"/>
</dbReference>
<keyword evidence="1 6" id="KW-0645">Protease</keyword>
<dbReference type="PANTHER" id="PTHR22726">
    <property type="entry name" value="METALLOENDOPEPTIDASE OMA1"/>
    <property type="match status" value="1"/>
</dbReference>
<evidence type="ECO:0000256" key="2">
    <source>
        <dbReference type="ARBA" id="ARBA00022723"/>
    </source>
</evidence>
<keyword evidence="4 6" id="KW-0862">Zinc</keyword>
<dbReference type="Pfam" id="PF01435">
    <property type="entry name" value="Peptidase_M48"/>
    <property type="match status" value="1"/>
</dbReference>
<protein>
    <submittedName>
        <fullName evidence="9">M48 family metalloprotease</fullName>
        <ecNumber evidence="9">3.4.24.-</ecNumber>
    </submittedName>
</protein>
<feature type="signal peptide" evidence="7">
    <location>
        <begin position="1"/>
        <end position="19"/>
    </location>
</feature>
<dbReference type="AlphaFoldDB" id="A0A9X2BJQ6"/>
<evidence type="ECO:0000259" key="8">
    <source>
        <dbReference type="Pfam" id="PF01435"/>
    </source>
</evidence>
<reference evidence="9" key="1">
    <citation type="submission" date="2022-04" db="EMBL/GenBank/DDBJ databases">
        <title>Flavobacterium pygoscelis sp. nov. isolated from Chinstrap chick (Pygoscelis antarcticus).</title>
        <authorList>
            <person name="Irgang R."/>
            <person name="Poblete-Morales M."/>
            <person name="Avendano-Herrera R."/>
        </authorList>
    </citation>
    <scope>NUCLEOTIDE SEQUENCE</scope>
    <source>
        <strain evidence="9">I-SCBP12n</strain>
    </source>
</reference>
<evidence type="ECO:0000313" key="9">
    <source>
        <dbReference type="EMBL" id="MCK8140694.1"/>
    </source>
</evidence>
<dbReference type="EMBL" id="JALNUB010000001">
    <property type="protein sequence ID" value="MCK8140694.1"/>
    <property type="molecule type" value="Genomic_DNA"/>
</dbReference>
<keyword evidence="5 6" id="KW-0482">Metalloprotease</keyword>